<organism evidence="7 8">
    <name type="scientific">Paenibacillus enshidis</name>
    <dbReference type="NCBI Taxonomy" id="1458439"/>
    <lineage>
        <taxon>Bacteria</taxon>
        <taxon>Bacillati</taxon>
        <taxon>Bacillota</taxon>
        <taxon>Bacilli</taxon>
        <taxon>Bacillales</taxon>
        <taxon>Paenibacillaceae</taxon>
        <taxon>Paenibacillus</taxon>
    </lineage>
</organism>
<proteinExistence type="predicted"/>
<evidence type="ECO:0000256" key="1">
    <source>
        <dbReference type="ARBA" id="ARBA00004141"/>
    </source>
</evidence>
<gene>
    <name evidence="7" type="ORF">ACE41H_04405</name>
</gene>
<evidence type="ECO:0000256" key="2">
    <source>
        <dbReference type="ARBA" id="ARBA00022692"/>
    </source>
</evidence>
<dbReference type="Pfam" id="PF07291">
    <property type="entry name" value="MauE"/>
    <property type="match status" value="1"/>
</dbReference>
<keyword evidence="3 5" id="KW-1133">Transmembrane helix</keyword>
<keyword evidence="4 5" id="KW-0472">Membrane</keyword>
<comment type="caution">
    <text evidence="7">The sequence shown here is derived from an EMBL/GenBank/DDBJ whole genome shotgun (WGS) entry which is preliminary data.</text>
</comment>
<evidence type="ECO:0000256" key="4">
    <source>
        <dbReference type="ARBA" id="ARBA00023136"/>
    </source>
</evidence>
<dbReference type="EMBL" id="JBHHMI010000002">
    <property type="protein sequence ID" value="MFB5266030.1"/>
    <property type="molecule type" value="Genomic_DNA"/>
</dbReference>
<feature type="transmembrane region" description="Helical" evidence="5">
    <location>
        <begin position="121"/>
        <end position="141"/>
    </location>
</feature>
<feature type="domain" description="Methylamine utilisation protein MauE" evidence="6">
    <location>
        <begin position="5"/>
        <end position="133"/>
    </location>
</feature>
<evidence type="ECO:0000256" key="5">
    <source>
        <dbReference type="SAM" id="Phobius"/>
    </source>
</evidence>
<keyword evidence="8" id="KW-1185">Reference proteome</keyword>
<accession>A0ABV5APA6</accession>
<protein>
    <submittedName>
        <fullName evidence="7">MauE/DoxX family redox-associated membrane protein</fullName>
    </submittedName>
</protein>
<evidence type="ECO:0000259" key="6">
    <source>
        <dbReference type="Pfam" id="PF07291"/>
    </source>
</evidence>
<feature type="transmembrane region" description="Helical" evidence="5">
    <location>
        <begin position="49"/>
        <end position="69"/>
    </location>
</feature>
<dbReference type="Proteomes" id="UP001580346">
    <property type="component" value="Unassembled WGS sequence"/>
</dbReference>
<reference evidence="7 8" key="1">
    <citation type="submission" date="2024-09" db="EMBL/GenBank/DDBJ databases">
        <title>Paenibacillus zeirhizospherea sp. nov., isolated from surface of the maize (Zea mays) roots in a horticulture field, Hungary.</title>
        <authorList>
            <person name="Marton D."/>
            <person name="Farkas M."/>
            <person name="Bedics A."/>
            <person name="Toth E."/>
            <person name="Tancsics A."/>
            <person name="Boka K."/>
            <person name="Maroti G."/>
            <person name="Kriszt B."/>
            <person name="Cserhati M."/>
        </authorList>
    </citation>
    <scope>NUCLEOTIDE SEQUENCE [LARGE SCALE GENOMIC DNA]</scope>
    <source>
        <strain evidence="7 8">KCTC 33519</strain>
    </source>
</reference>
<comment type="subcellular location">
    <subcellularLocation>
        <location evidence="1">Membrane</location>
        <topology evidence="1">Multi-pass membrane protein</topology>
    </subcellularLocation>
</comment>
<dbReference type="InterPro" id="IPR009908">
    <property type="entry name" value="Methylamine_util_MauE"/>
</dbReference>
<evidence type="ECO:0000256" key="3">
    <source>
        <dbReference type="ARBA" id="ARBA00022989"/>
    </source>
</evidence>
<dbReference type="RefSeq" id="WP_375353579.1">
    <property type="nucleotide sequence ID" value="NZ_JBHHMI010000002.1"/>
</dbReference>
<keyword evidence="2 5" id="KW-0812">Transmembrane</keyword>
<evidence type="ECO:0000313" key="7">
    <source>
        <dbReference type="EMBL" id="MFB5266030.1"/>
    </source>
</evidence>
<name>A0ABV5APA6_9BACL</name>
<sequence>MIISIMIWMVSIVIAALYYKSSTQKLRTPYTFSYIVSEYQLGTYHMPPFIATKLAPLLIVAELLTAVWILMPWTRLYGFILGASLQFIFILLMFMNMGRSFPYGCGCFKMNAPSVITARHAWGNLALCIVQVAVVICIVVAG</sequence>
<feature type="transmembrane region" description="Helical" evidence="5">
    <location>
        <begin position="76"/>
        <end position="94"/>
    </location>
</feature>
<evidence type="ECO:0000313" key="8">
    <source>
        <dbReference type="Proteomes" id="UP001580346"/>
    </source>
</evidence>